<protein>
    <submittedName>
        <fullName evidence="1">Uncharacterized protein</fullName>
    </submittedName>
</protein>
<dbReference type="Proteomes" id="UP000799754">
    <property type="component" value="Unassembled WGS sequence"/>
</dbReference>
<evidence type="ECO:0000313" key="1">
    <source>
        <dbReference type="EMBL" id="KAF2621095.1"/>
    </source>
</evidence>
<keyword evidence="2" id="KW-1185">Reference proteome</keyword>
<proteinExistence type="predicted"/>
<organism evidence="1 2">
    <name type="scientific">Macroventuria anomochaeta</name>
    <dbReference type="NCBI Taxonomy" id="301207"/>
    <lineage>
        <taxon>Eukaryota</taxon>
        <taxon>Fungi</taxon>
        <taxon>Dikarya</taxon>
        <taxon>Ascomycota</taxon>
        <taxon>Pezizomycotina</taxon>
        <taxon>Dothideomycetes</taxon>
        <taxon>Pleosporomycetidae</taxon>
        <taxon>Pleosporales</taxon>
        <taxon>Pleosporineae</taxon>
        <taxon>Didymellaceae</taxon>
        <taxon>Macroventuria</taxon>
    </lineage>
</organism>
<evidence type="ECO:0000313" key="2">
    <source>
        <dbReference type="Proteomes" id="UP000799754"/>
    </source>
</evidence>
<dbReference type="EMBL" id="MU006764">
    <property type="protein sequence ID" value="KAF2621095.1"/>
    <property type="molecule type" value="Genomic_DNA"/>
</dbReference>
<name>A0ACB6RGM4_9PLEO</name>
<gene>
    <name evidence="1" type="ORF">BU25DRAFT_426742</name>
</gene>
<sequence length="488" mass="57317">MRLFPDPCFSLAKKTNPPPRTSSKVIPDKPYRSLDFWYIAPHDRETLVGHIMPYMAARLPKKYLLQTIIEKHIWAREILSPAPTQTEDVSLTYLQQIATEFWDEPRQTIAKLVRLTRAWFFTLLRYTYRMRFFEGSKTYQSDFDVQHIPSCETRQYISELTEIEVYRLTRIPYKYGATFYRSSYENIKQCLAWKRFCARIQTFCDLVGLYASPEDPEQSLKELQNNLTSVMLQREWLRTTAQLEETAILARDTARHVKEISERVASEGSINLQLMEETRQQVRDLQLQCNDLRLGQTTSSHSQQCNSKLSTELQRQNRAWGKEFECLHSRIEESEARCRRHIATFPEQIDKDRTESSHLDGLRQEGPSVEALVACRWLLEHLPAANSVHPGFGNRWRMFWQSQWSQFRVEAGHDDHPLRGLVDDEKYNRVGNGLYGTLSNFLHEYGHLRIKPLHPDVQKVVDTISPMHYNSDGQIDLEAEKRRWLKSS</sequence>
<reference evidence="1" key="1">
    <citation type="journal article" date="2020" name="Stud. Mycol.">
        <title>101 Dothideomycetes genomes: a test case for predicting lifestyles and emergence of pathogens.</title>
        <authorList>
            <person name="Haridas S."/>
            <person name="Albert R."/>
            <person name="Binder M."/>
            <person name="Bloem J."/>
            <person name="Labutti K."/>
            <person name="Salamov A."/>
            <person name="Andreopoulos B."/>
            <person name="Baker S."/>
            <person name="Barry K."/>
            <person name="Bills G."/>
            <person name="Bluhm B."/>
            <person name="Cannon C."/>
            <person name="Castanera R."/>
            <person name="Culley D."/>
            <person name="Daum C."/>
            <person name="Ezra D."/>
            <person name="Gonzalez J."/>
            <person name="Henrissat B."/>
            <person name="Kuo A."/>
            <person name="Liang C."/>
            <person name="Lipzen A."/>
            <person name="Lutzoni F."/>
            <person name="Magnuson J."/>
            <person name="Mondo S."/>
            <person name="Nolan M."/>
            <person name="Ohm R."/>
            <person name="Pangilinan J."/>
            <person name="Park H.-J."/>
            <person name="Ramirez L."/>
            <person name="Alfaro M."/>
            <person name="Sun H."/>
            <person name="Tritt A."/>
            <person name="Yoshinaga Y."/>
            <person name="Zwiers L.-H."/>
            <person name="Turgeon B."/>
            <person name="Goodwin S."/>
            <person name="Spatafora J."/>
            <person name="Crous P."/>
            <person name="Grigoriev I."/>
        </authorList>
    </citation>
    <scope>NUCLEOTIDE SEQUENCE</scope>
    <source>
        <strain evidence="1">CBS 525.71</strain>
    </source>
</reference>
<accession>A0ACB6RGM4</accession>
<comment type="caution">
    <text evidence="1">The sequence shown here is derived from an EMBL/GenBank/DDBJ whole genome shotgun (WGS) entry which is preliminary data.</text>
</comment>